<evidence type="ECO:0000256" key="1">
    <source>
        <dbReference type="ARBA" id="ARBA00022723"/>
    </source>
</evidence>
<keyword evidence="4" id="KW-0808">Transferase</keyword>
<dbReference type="PANTHER" id="PTHR45953:SF1">
    <property type="entry name" value="IDURONATE 2-SULFATASE"/>
    <property type="match status" value="1"/>
</dbReference>
<reference evidence="4 5" key="1">
    <citation type="submission" date="2020-07" db="EMBL/GenBank/DDBJ databases">
        <authorList>
            <person name="Feng X."/>
        </authorList>
    </citation>
    <scope>NUCLEOTIDE SEQUENCE [LARGE SCALE GENOMIC DNA]</scope>
    <source>
        <strain evidence="4 5">JCM31066</strain>
    </source>
</reference>
<evidence type="ECO:0000256" key="2">
    <source>
        <dbReference type="ARBA" id="ARBA00022801"/>
    </source>
</evidence>
<evidence type="ECO:0000313" key="5">
    <source>
        <dbReference type="Proteomes" id="UP000546464"/>
    </source>
</evidence>
<dbReference type="EMBL" id="JACHVB010000058">
    <property type="protein sequence ID" value="MBC2595904.1"/>
    <property type="molecule type" value="Genomic_DNA"/>
</dbReference>
<evidence type="ECO:0000313" key="4">
    <source>
        <dbReference type="EMBL" id="MBC2595904.1"/>
    </source>
</evidence>
<dbReference type="GO" id="GO:0005737">
    <property type="term" value="C:cytoplasm"/>
    <property type="evidence" value="ECO:0007669"/>
    <property type="project" value="TreeGrafter"/>
</dbReference>
<dbReference type="AlphaFoldDB" id="A0A842HJT0"/>
<organism evidence="4 5">
    <name type="scientific">Ruficoccus amylovorans</name>
    <dbReference type="NCBI Taxonomy" id="1804625"/>
    <lineage>
        <taxon>Bacteria</taxon>
        <taxon>Pseudomonadati</taxon>
        <taxon>Verrucomicrobiota</taxon>
        <taxon>Opitutia</taxon>
        <taxon>Puniceicoccales</taxon>
        <taxon>Cerasicoccaceae</taxon>
        <taxon>Ruficoccus</taxon>
    </lineage>
</organism>
<dbReference type="GO" id="GO:0008484">
    <property type="term" value="F:sulfuric ester hydrolase activity"/>
    <property type="evidence" value="ECO:0007669"/>
    <property type="project" value="TreeGrafter"/>
</dbReference>
<protein>
    <submittedName>
        <fullName evidence="4">Sulfatase-like hydrolase/transferase</fullName>
    </submittedName>
</protein>
<dbReference type="PANTHER" id="PTHR45953">
    <property type="entry name" value="IDURONATE 2-SULFATASE"/>
    <property type="match status" value="1"/>
</dbReference>
<accession>A0A842HJT0</accession>
<keyword evidence="5" id="KW-1185">Reference proteome</keyword>
<evidence type="ECO:0000259" key="3">
    <source>
        <dbReference type="Pfam" id="PF00884"/>
    </source>
</evidence>
<dbReference type="Proteomes" id="UP000546464">
    <property type="component" value="Unassembled WGS sequence"/>
</dbReference>
<proteinExistence type="predicted"/>
<dbReference type="InterPro" id="IPR017850">
    <property type="entry name" value="Alkaline_phosphatase_core_sf"/>
</dbReference>
<sequence>MNVLMILADEFNAGWVHALGHPQALTPNLDRLVGSGMAFTNAYCQNPICTPSRVCIASSQYCHNHGYYGLSGNANPGLPNCFRHFRQAGYRTAAYGKLHLPCAPRNWIADDVDVFGDSYETADNQHGSSEFLSGLERDGLLDYEDSWHNDSGVYGPKRVPIDARPSLLPLERTQEVWTAERTMAFIDREPGRPFFVQASMQKPHHPLLPNQRFWELYAEDIELPPTWNLPPDQRPPHFRKTWESWRQYPAEYGTPGEDIEAFFRRCWRGTLACVSQVDYVIGLLLDFLDERGLRQDTVVVFGSDHGAYHSIHGLLEKAPGIPSDEVCRVPMIWSVPGLADSGRCCPALVENVDIGPTLAELCGVPVMGYADGRSLCPLMAGESGGTDRVAVTENAWSKAVRWDKWRLVFYPRSLFGGQEEGELYDLECDPQERRNLYRHPDFLAQVWEGRTRLLEWLVETARVTTPPMLIDTVKKLGVSRVVRLEEDGRASNPFQPRCRDDMLDNYL</sequence>
<keyword evidence="1" id="KW-0479">Metal-binding</keyword>
<comment type="caution">
    <text evidence="4">The sequence shown here is derived from an EMBL/GenBank/DDBJ whole genome shotgun (WGS) entry which is preliminary data.</text>
</comment>
<dbReference type="Pfam" id="PF00884">
    <property type="entry name" value="Sulfatase"/>
    <property type="match status" value="1"/>
</dbReference>
<dbReference type="RefSeq" id="WP_185676832.1">
    <property type="nucleotide sequence ID" value="NZ_JACHVB010000058.1"/>
</dbReference>
<name>A0A842HJT0_9BACT</name>
<keyword evidence="2 4" id="KW-0378">Hydrolase</keyword>
<feature type="domain" description="Sulfatase N-terminal" evidence="3">
    <location>
        <begin position="2"/>
        <end position="364"/>
    </location>
</feature>
<gene>
    <name evidence="4" type="ORF">H5P28_16690</name>
</gene>
<dbReference type="SUPFAM" id="SSF53649">
    <property type="entry name" value="Alkaline phosphatase-like"/>
    <property type="match status" value="1"/>
</dbReference>
<dbReference type="Gene3D" id="3.40.720.10">
    <property type="entry name" value="Alkaline Phosphatase, subunit A"/>
    <property type="match status" value="1"/>
</dbReference>
<dbReference type="GO" id="GO:0016740">
    <property type="term" value="F:transferase activity"/>
    <property type="evidence" value="ECO:0007669"/>
    <property type="project" value="UniProtKB-KW"/>
</dbReference>
<dbReference type="InterPro" id="IPR000917">
    <property type="entry name" value="Sulfatase_N"/>
</dbReference>
<dbReference type="GO" id="GO:0046872">
    <property type="term" value="F:metal ion binding"/>
    <property type="evidence" value="ECO:0007669"/>
    <property type="project" value="UniProtKB-KW"/>
</dbReference>